<reference evidence="7" key="1">
    <citation type="submission" date="2018-11" db="EMBL/GenBank/DDBJ databases">
        <authorList>
            <person name="Alioto T."/>
            <person name="Alioto T."/>
        </authorList>
    </citation>
    <scope>NUCLEOTIDE SEQUENCE</scope>
</reference>
<dbReference type="EMBL" id="UYJE01007076">
    <property type="protein sequence ID" value="VDI51538.1"/>
    <property type="molecule type" value="Genomic_DNA"/>
</dbReference>
<dbReference type="Proteomes" id="UP000596742">
    <property type="component" value="Unassembled WGS sequence"/>
</dbReference>
<dbReference type="SUPFAM" id="SSF48366">
    <property type="entry name" value="Ras GEF"/>
    <property type="match status" value="1"/>
</dbReference>
<dbReference type="OrthoDB" id="6145117at2759"/>
<dbReference type="GO" id="GO:0005085">
    <property type="term" value="F:guanyl-nucleotide exchange factor activity"/>
    <property type="evidence" value="ECO:0007669"/>
    <property type="project" value="UniProtKB-KW"/>
</dbReference>
<keyword evidence="3" id="KW-0344">Guanine-nucleotide releasing factor</keyword>
<dbReference type="SUPFAM" id="SSF50729">
    <property type="entry name" value="PH domain-like"/>
    <property type="match status" value="1"/>
</dbReference>
<dbReference type="AlphaFoldDB" id="A0A8B6FMC0"/>
<dbReference type="SUPFAM" id="SSF49842">
    <property type="entry name" value="TNF-like"/>
    <property type="match status" value="1"/>
</dbReference>
<dbReference type="Pfam" id="PF00618">
    <property type="entry name" value="RasGEF_N"/>
    <property type="match status" value="1"/>
</dbReference>
<keyword evidence="4" id="KW-0175">Coiled coil</keyword>
<gene>
    <name evidence="7" type="ORF">MGAL_10B033389</name>
</gene>
<evidence type="ECO:0000259" key="6">
    <source>
        <dbReference type="PROSITE" id="PS50871"/>
    </source>
</evidence>
<feature type="coiled-coil region" evidence="4">
    <location>
        <begin position="236"/>
        <end position="295"/>
    </location>
</feature>
<name>A0A8B6FMC0_MYTGA</name>
<feature type="domain" description="C1q" evidence="6">
    <location>
        <begin position="306"/>
        <end position="441"/>
    </location>
</feature>
<evidence type="ECO:0000313" key="8">
    <source>
        <dbReference type="Proteomes" id="UP000596742"/>
    </source>
</evidence>
<dbReference type="InterPro" id="IPR001073">
    <property type="entry name" value="C1q_dom"/>
</dbReference>
<dbReference type="Pfam" id="PF00386">
    <property type="entry name" value="C1q"/>
    <property type="match status" value="1"/>
</dbReference>
<feature type="domain" description="N-terminal Ras-GEF" evidence="5">
    <location>
        <begin position="163"/>
        <end position="286"/>
    </location>
</feature>
<proteinExistence type="predicted"/>
<comment type="caution">
    <text evidence="7">The sequence shown here is derived from an EMBL/GenBank/DDBJ whole genome shotgun (WGS) entry which is preliminary data.</text>
</comment>
<sequence>MDVCLQSSKMLQILPRSRDQHYGKIPLIDCTLIEDPSSDVYYFDDDTISWESFGSLTSATTLLTAQACDRDRNNYNGLDFKIIIDSKSGPPTTLTLVASTHQEKIAWCSDISQCIENLHYSDLLNSSMSESSSVTMPQSVRSDPKLFKDDVDIRFSRTLNSCKVPQIRHASVDRLLDRLTDLRFLSIDFLNTFLLTYRVFSSGKVVLEALKRVYKNPEQTLDSSLSSCHCLISAEQQNNNEVYQKLQQDLESMKLENEARFVKTDTKISNMEGRISKQDEIIHKQQELIKRLQRNQELQKHTRQVSVQKKVAFTYRTSGDQSSLGSDQTIKFDRRITDVSNSYSSSTGIFTAPVGGYYAFVLDTRTLPGRICWIDAVKNGFPIATNYMEAPSGQEDSETSFAVVRLDTGDQVWVRNKVYHGHSCGLDDLANFSGFLLYQDL</sequence>
<evidence type="ECO:0000259" key="5">
    <source>
        <dbReference type="PROSITE" id="PS50212"/>
    </source>
</evidence>
<dbReference type="Gene3D" id="2.60.120.40">
    <property type="match status" value="1"/>
</dbReference>
<protein>
    <submittedName>
        <fullName evidence="7">Ras-specific guanine nucleotide-releasing factor 1</fullName>
    </submittedName>
</protein>
<dbReference type="InterPro" id="IPR000651">
    <property type="entry name" value="Ras-like_Gua-exchang_fac_N"/>
</dbReference>
<evidence type="ECO:0000256" key="4">
    <source>
        <dbReference type="SAM" id="Coils"/>
    </source>
</evidence>
<dbReference type="InterPro" id="IPR023578">
    <property type="entry name" value="Ras_GEF_dom_sf"/>
</dbReference>
<dbReference type="SMART" id="SM00229">
    <property type="entry name" value="RasGEFN"/>
    <property type="match status" value="1"/>
</dbReference>
<keyword evidence="8" id="KW-1185">Reference proteome</keyword>
<dbReference type="PRINTS" id="PR00007">
    <property type="entry name" value="COMPLEMNTC1Q"/>
</dbReference>
<organism evidence="7 8">
    <name type="scientific">Mytilus galloprovincialis</name>
    <name type="common">Mediterranean mussel</name>
    <dbReference type="NCBI Taxonomy" id="29158"/>
    <lineage>
        <taxon>Eukaryota</taxon>
        <taxon>Metazoa</taxon>
        <taxon>Spiralia</taxon>
        <taxon>Lophotrochozoa</taxon>
        <taxon>Mollusca</taxon>
        <taxon>Bivalvia</taxon>
        <taxon>Autobranchia</taxon>
        <taxon>Pteriomorphia</taxon>
        <taxon>Mytilida</taxon>
        <taxon>Mytiloidea</taxon>
        <taxon>Mytilidae</taxon>
        <taxon>Mytilinae</taxon>
        <taxon>Mytilus</taxon>
    </lineage>
</organism>
<accession>A0A8B6FMC0</accession>
<dbReference type="PANTHER" id="PTHR15427">
    <property type="entry name" value="EMILIN ELASTIN MICROFIBRIL INTERFACE-LOCATED PROTEIN ELASTIN MICROFIBRIL INTERFACER"/>
    <property type="match status" value="1"/>
</dbReference>
<dbReference type="PANTHER" id="PTHR15427:SF33">
    <property type="entry name" value="COLLAGEN IV NC1 DOMAIN-CONTAINING PROTEIN"/>
    <property type="match status" value="1"/>
</dbReference>
<dbReference type="PROSITE" id="PS50212">
    <property type="entry name" value="RASGEF_NTER"/>
    <property type="match status" value="1"/>
</dbReference>
<dbReference type="PROSITE" id="PS50871">
    <property type="entry name" value="C1Q"/>
    <property type="match status" value="1"/>
</dbReference>
<evidence type="ECO:0000256" key="2">
    <source>
        <dbReference type="ARBA" id="ARBA00022525"/>
    </source>
</evidence>
<keyword evidence="2" id="KW-0964">Secreted</keyword>
<dbReference type="Gene3D" id="1.20.870.10">
    <property type="entry name" value="Son of sevenless (SoS) protein Chain: S domain 1"/>
    <property type="match status" value="1"/>
</dbReference>
<evidence type="ECO:0000256" key="1">
    <source>
        <dbReference type="ARBA" id="ARBA00004613"/>
    </source>
</evidence>
<dbReference type="GO" id="GO:0005581">
    <property type="term" value="C:collagen trimer"/>
    <property type="evidence" value="ECO:0007669"/>
    <property type="project" value="UniProtKB-KW"/>
</dbReference>
<evidence type="ECO:0000313" key="7">
    <source>
        <dbReference type="EMBL" id="VDI51538.1"/>
    </source>
</evidence>
<evidence type="ECO:0000256" key="3">
    <source>
        <dbReference type="PROSITE-ProRule" id="PRU00135"/>
    </source>
</evidence>
<comment type="subcellular location">
    <subcellularLocation>
        <location evidence="1">Secreted</location>
    </subcellularLocation>
</comment>
<dbReference type="SMART" id="SM00110">
    <property type="entry name" value="C1Q"/>
    <property type="match status" value="1"/>
</dbReference>
<dbReference type="InterPro" id="IPR050392">
    <property type="entry name" value="Collagen/C1q_domain"/>
</dbReference>
<dbReference type="InterPro" id="IPR008983">
    <property type="entry name" value="Tumour_necrosis_fac-like_dom"/>
</dbReference>